<dbReference type="SUPFAM" id="SSF53474">
    <property type="entry name" value="alpha/beta-Hydrolases"/>
    <property type="match status" value="1"/>
</dbReference>
<dbReference type="EMBL" id="FOZN01000002">
    <property type="protein sequence ID" value="SFS10712.1"/>
    <property type="molecule type" value="Genomic_DNA"/>
</dbReference>
<gene>
    <name evidence="1" type="ORF">SAMN04487783_1450</name>
</gene>
<protein>
    <recommendedName>
        <fullName evidence="3">Alpha/beta hydrolase</fullName>
    </recommendedName>
</protein>
<dbReference type="Gene3D" id="3.40.50.1820">
    <property type="entry name" value="alpha/beta hydrolase"/>
    <property type="match status" value="1"/>
</dbReference>
<evidence type="ECO:0008006" key="3">
    <source>
        <dbReference type="Google" id="ProtNLM"/>
    </source>
</evidence>
<evidence type="ECO:0000313" key="1">
    <source>
        <dbReference type="EMBL" id="SFS10712.1"/>
    </source>
</evidence>
<dbReference type="InterPro" id="IPR029058">
    <property type="entry name" value="AB_hydrolase_fold"/>
</dbReference>
<reference evidence="1 2" key="1">
    <citation type="submission" date="2016-10" db="EMBL/GenBank/DDBJ databases">
        <authorList>
            <person name="Varghese N."/>
            <person name="Submissions S."/>
        </authorList>
    </citation>
    <scope>NUCLEOTIDE SEQUENCE [LARGE SCALE GENOMIC DNA]</scope>
    <source>
        <strain evidence="1 2">IAM 15147</strain>
    </source>
</reference>
<comment type="caution">
    <text evidence="1">The sequence shown here is derived from an EMBL/GenBank/DDBJ whole genome shotgun (WGS) entry which is preliminary data.</text>
</comment>
<organism evidence="1 2">
    <name type="scientific">Agrococcus baldri</name>
    <dbReference type="NCBI Taxonomy" id="153730"/>
    <lineage>
        <taxon>Bacteria</taxon>
        <taxon>Bacillati</taxon>
        <taxon>Actinomycetota</taxon>
        <taxon>Actinomycetes</taxon>
        <taxon>Micrococcales</taxon>
        <taxon>Microbacteriaceae</taxon>
        <taxon>Agrococcus</taxon>
    </lineage>
</organism>
<keyword evidence="2" id="KW-1185">Reference proteome</keyword>
<name>A0AA94KZK0_9MICO</name>
<evidence type="ECO:0000313" key="2">
    <source>
        <dbReference type="Proteomes" id="UP000198506"/>
    </source>
</evidence>
<dbReference type="RefSeq" id="WP_092917268.1">
    <property type="nucleotide sequence ID" value="NZ_FOZN01000002.1"/>
</dbReference>
<dbReference type="Proteomes" id="UP000198506">
    <property type="component" value="Unassembled WGS sequence"/>
</dbReference>
<accession>A0AA94KZK0</accession>
<dbReference type="AlphaFoldDB" id="A0AA94KZK0"/>
<sequence length="484" mass="48821">MSGFSGAGGAFGAAQAWDPTATGAAVARLGEAREGANRAVLALRSAPDLAVAPAPGVSLTGLRACGAELDARAAAAQALQLELEDLQRDTWLAGRSYEWASDAVRGLIEQVAGSVAYALGAAVRTAALAAAPWAVAIGLVVVPLAAKLLLMHPELLASLTQRAAAAGTNLGRFLEDTSAFWERTGEVLMANPAFTAALALAIESSDEALAGLLGIPLPLANSVESRIGDDEVLGLLALSAAGGAGLLSGGGRVQAVFSRPVAPPSEPVTEPAQAMRIILEQDEQVTIAEYAMPDGSTRYQVFVRGTETVAPSGSSGLDMRANLENTGAAGSQLHGSDAAVAEAMREAGIGPGDAVDLFGFSQGAGAVANVAASGQFRVENALLVGGPVGGAEIPPQTAVLSIAHEGDIVPALDGWADGEGVQTTVIESAGGHGSGPLARHSGEEYVDTLDRLDDFAGDAWLARIEAATAGGEPISGVGVHLRRR</sequence>
<proteinExistence type="predicted"/>